<evidence type="ECO:0000256" key="1">
    <source>
        <dbReference type="ARBA" id="ARBA00001946"/>
    </source>
</evidence>
<evidence type="ECO:0000256" key="7">
    <source>
        <dbReference type="RuleBase" id="RU004466"/>
    </source>
</evidence>
<dbReference type="KEGG" id="tet:TTHERM_00703830"/>
<dbReference type="PROSITE" id="PS00723">
    <property type="entry name" value="POLYPRENYL_SYNTHASE_1"/>
    <property type="match status" value="1"/>
</dbReference>
<dbReference type="GO" id="GO:0046872">
    <property type="term" value="F:metal ion binding"/>
    <property type="evidence" value="ECO:0007669"/>
    <property type="project" value="UniProtKB-KW"/>
</dbReference>
<evidence type="ECO:0000256" key="2">
    <source>
        <dbReference type="ARBA" id="ARBA00006706"/>
    </source>
</evidence>
<dbReference type="Proteomes" id="UP000009168">
    <property type="component" value="Unassembled WGS sequence"/>
</dbReference>
<dbReference type="PANTHER" id="PTHR12001:SF69">
    <property type="entry name" value="ALL TRANS-POLYPRENYL-DIPHOSPHATE SYNTHASE PDSS1"/>
    <property type="match status" value="1"/>
</dbReference>
<evidence type="ECO:0000256" key="4">
    <source>
        <dbReference type="ARBA" id="ARBA00022723"/>
    </source>
</evidence>
<dbReference type="GO" id="GO:1990234">
    <property type="term" value="C:transferase complex"/>
    <property type="evidence" value="ECO:0007669"/>
    <property type="project" value="TreeGrafter"/>
</dbReference>
<dbReference type="Gene3D" id="1.10.600.10">
    <property type="entry name" value="Farnesyl Diphosphate Synthase"/>
    <property type="match status" value="1"/>
</dbReference>
<organism evidence="8 9">
    <name type="scientific">Tetrahymena thermophila (strain SB210)</name>
    <dbReference type="NCBI Taxonomy" id="312017"/>
    <lineage>
        <taxon>Eukaryota</taxon>
        <taxon>Sar</taxon>
        <taxon>Alveolata</taxon>
        <taxon>Ciliophora</taxon>
        <taxon>Intramacronucleata</taxon>
        <taxon>Oligohymenophorea</taxon>
        <taxon>Hymenostomatida</taxon>
        <taxon>Tetrahymenina</taxon>
        <taxon>Tetrahymenidae</taxon>
        <taxon>Tetrahymena</taxon>
    </lineage>
</organism>
<reference evidence="9" key="1">
    <citation type="journal article" date="2006" name="PLoS Biol.">
        <title>Macronuclear genome sequence of the ciliate Tetrahymena thermophila, a model eukaryote.</title>
        <authorList>
            <person name="Eisen J.A."/>
            <person name="Coyne R.S."/>
            <person name="Wu M."/>
            <person name="Wu D."/>
            <person name="Thiagarajan M."/>
            <person name="Wortman J.R."/>
            <person name="Badger J.H."/>
            <person name="Ren Q."/>
            <person name="Amedeo P."/>
            <person name="Jones K.M."/>
            <person name="Tallon L.J."/>
            <person name="Delcher A.L."/>
            <person name="Salzberg S.L."/>
            <person name="Silva J.C."/>
            <person name="Haas B.J."/>
            <person name="Majoros W.H."/>
            <person name="Farzad M."/>
            <person name="Carlton J.M."/>
            <person name="Smith R.K. Jr."/>
            <person name="Garg J."/>
            <person name="Pearlman R.E."/>
            <person name="Karrer K.M."/>
            <person name="Sun L."/>
            <person name="Manning G."/>
            <person name="Elde N.C."/>
            <person name="Turkewitz A.P."/>
            <person name="Asai D.J."/>
            <person name="Wilkes D.E."/>
            <person name="Wang Y."/>
            <person name="Cai H."/>
            <person name="Collins K."/>
            <person name="Stewart B.A."/>
            <person name="Lee S.R."/>
            <person name="Wilamowska K."/>
            <person name="Weinberg Z."/>
            <person name="Ruzzo W.L."/>
            <person name="Wloga D."/>
            <person name="Gaertig J."/>
            <person name="Frankel J."/>
            <person name="Tsao C.-C."/>
            <person name="Gorovsky M.A."/>
            <person name="Keeling P.J."/>
            <person name="Waller R.F."/>
            <person name="Patron N.J."/>
            <person name="Cherry J.M."/>
            <person name="Stover N.A."/>
            <person name="Krieger C.J."/>
            <person name="del Toro C."/>
            <person name="Ryder H.F."/>
            <person name="Williamson S.C."/>
            <person name="Barbeau R.A."/>
            <person name="Hamilton E.P."/>
            <person name="Orias E."/>
        </authorList>
    </citation>
    <scope>NUCLEOTIDE SEQUENCE [LARGE SCALE GENOMIC DNA]</scope>
    <source>
        <strain evidence="9">SB210</strain>
    </source>
</reference>
<gene>
    <name evidence="8" type="ORF">TTHERM_00703830</name>
</gene>
<dbReference type="PROSITE" id="PS00444">
    <property type="entry name" value="POLYPRENYL_SYNTHASE_2"/>
    <property type="match status" value="1"/>
</dbReference>
<evidence type="ECO:0000313" key="9">
    <source>
        <dbReference type="Proteomes" id="UP000009168"/>
    </source>
</evidence>
<comment type="cofactor">
    <cofactor evidence="1">
        <name>Mg(2+)</name>
        <dbReference type="ChEBI" id="CHEBI:18420"/>
    </cofactor>
</comment>
<keyword evidence="9" id="KW-1185">Reference proteome</keyword>
<dbReference type="CDD" id="cd00685">
    <property type="entry name" value="Trans_IPPS_HT"/>
    <property type="match status" value="1"/>
</dbReference>
<dbReference type="eggNOG" id="KOG0776">
    <property type="taxonomic scope" value="Eukaryota"/>
</dbReference>
<dbReference type="GO" id="GO:0008299">
    <property type="term" value="P:isoprenoid biosynthetic process"/>
    <property type="evidence" value="ECO:0007669"/>
    <property type="project" value="UniProtKB-KW"/>
</dbReference>
<sequence length="463" mass="53938">MRQFLKSLAVLQKSSKLNSNFGSVRESQPKEKLSDFEKSQNDNMMRLVDELDEMHLGIKIQKQQGLKTKTDYSNANEELFKQFKSNSANEAFNLIQDHLKIFYQQIKEEILKSDHDYVNKISGHYYSKEGKLVRPSLNFLLSQILFDGTTQEFFEKKDLVEKQRLWAAVIENIHVSSLVHDDIIDNAFTRRGLETAHVKFGHREAVFSGDYIIGRSGQQISRFNDIRMYQIYSHIMENLTHGEINQANSKRTYKYDLDEIINQYILKTYYKTASLMAFSAQGVGIILNQDFHNQECLFKFAQHLGISFQLADDMLDYTSDSAQLGKAALADLKEGNVTGPVLFALEEIDGTEEHRQITAMLQKHPKGLDDNQVKIGRYILQHLNIHLYLYFINFLMLQNKQKTQIFLSITVKLKIKNFKLNKIKLIFYATKQLTNQLRKHMAQKKQLTQHLFIVKELQKIFKT</sequence>
<dbReference type="InterPro" id="IPR033749">
    <property type="entry name" value="Polyprenyl_synt_CS"/>
</dbReference>
<dbReference type="GeneID" id="7831886"/>
<dbReference type="EMBL" id="GG662460">
    <property type="protein sequence ID" value="EAR84391.2"/>
    <property type="molecule type" value="Genomic_DNA"/>
</dbReference>
<proteinExistence type="inferred from homology"/>
<dbReference type="STRING" id="312017.Q22GE0"/>
<protein>
    <submittedName>
        <fullName evidence="8">Polyprenyl synthetase protein</fullName>
    </submittedName>
</protein>
<dbReference type="RefSeq" id="XP_001032054.2">
    <property type="nucleotide sequence ID" value="XM_001032054.2"/>
</dbReference>
<dbReference type="AlphaFoldDB" id="Q22GE0"/>
<dbReference type="HOGENOM" id="CLU_014015_2_2_1"/>
<dbReference type="InParanoid" id="Q22GE0"/>
<accession>Q22GE0</accession>
<dbReference type="OrthoDB" id="9927103at2759"/>
<dbReference type="GO" id="GO:0006744">
    <property type="term" value="P:ubiquinone biosynthetic process"/>
    <property type="evidence" value="ECO:0007669"/>
    <property type="project" value="TreeGrafter"/>
</dbReference>
<keyword evidence="6" id="KW-0414">Isoprene biosynthesis</keyword>
<dbReference type="Pfam" id="PF00348">
    <property type="entry name" value="polyprenyl_synt"/>
    <property type="match status" value="1"/>
</dbReference>
<keyword evidence="4" id="KW-0479">Metal-binding</keyword>
<comment type="similarity">
    <text evidence="2 7">Belongs to the FPP/GGPP synthase family.</text>
</comment>
<evidence type="ECO:0000256" key="5">
    <source>
        <dbReference type="ARBA" id="ARBA00022842"/>
    </source>
</evidence>
<keyword evidence="3 7" id="KW-0808">Transferase</keyword>
<dbReference type="PANTHER" id="PTHR12001">
    <property type="entry name" value="GERANYLGERANYL PYROPHOSPHATE SYNTHASE"/>
    <property type="match status" value="1"/>
</dbReference>
<evidence type="ECO:0000256" key="3">
    <source>
        <dbReference type="ARBA" id="ARBA00022679"/>
    </source>
</evidence>
<keyword evidence="5" id="KW-0460">Magnesium</keyword>
<evidence type="ECO:0000313" key="8">
    <source>
        <dbReference type="EMBL" id="EAR84391.2"/>
    </source>
</evidence>
<dbReference type="GO" id="GO:0004659">
    <property type="term" value="F:prenyltransferase activity"/>
    <property type="evidence" value="ECO:0007669"/>
    <property type="project" value="InterPro"/>
</dbReference>
<dbReference type="InterPro" id="IPR008949">
    <property type="entry name" value="Isoprenoid_synthase_dom_sf"/>
</dbReference>
<name>Q22GE0_TETTS</name>
<dbReference type="SUPFAM" id="SSF48576">
    <property type="entry name" value="Terpenoid synthases"/>
    <property type="match status" value="1"/>
</dbReference>
<dbReference type="InterPro" id="IPR000092">
    <property type="entry name" value="Polyprenyl_synt"/>
</dbReference>
<evidence type="ECO:0000256" key="6">
    <source>
        <dbReference type="ARBA" id="ARBA00023229"/>
    </source>
</evidence>